<evidence type="ECO:0000259" key="1">
    <source>
        <dbReference type="Pfam" id="PF03235"/>
    </source>
</evidence>
<dbReference type="Proteomes" id="UP000477070">
    <property type="component" value="Unassembled WGS sequence"/>
</dbReference>
<dbReference type="EMBL" id="QBIU01000001">
    <property type="protein sequence ID" value="MWV69044.1"/>
    <property type="molecule type" value="Genomic_DNA"/>
</dbReference>
<dbReference type="EMBL" id="JRMP02000011">
    <property type="protein sequence ID" value="TLD94049.1"/>
    <property type="molecule type" value="Genomic_DNA"/>
</dbReference>
<dbReference type="OrthoDB" id="3654724at2"/>
<comment type="caution">
    <text evidence="3">The sequence shown here is derived from an EMBL/GenBank/DDBJ whole genome shotgun (WGS) entry which is preliminary data.</text>
</comment>
<dbReference type="Proteomes" id="UP000029714">
    <property type="component" value="Unassembled WGS sequence"/>
</dbReference>
<reference evidence="3 4" key="1">
    <citation type="journal article" date="2014" name="Genome Announc.">
        <title>Draft genome sequences of eight enterohepatic helicobacter species isolated from both laboratory and wild rodents.</title>
        <authorList>
            <person name="Sheh A."/>
            <person name="Shen Z."/>
            <person name="Fox J.G."/>
        </authorList>
    </citation>
    <scope>NUCLEOTIDE SEQUENCE [LARGE SCALE GENOMIC DNA]</scope>
    <source>
        <strain evidence="3 4">MIT 97-6194</strain>
    </source>
</reference>
<reference evidence="3" key="3">
    <citation type="submission" date="2018-04" db="EMBL/GenBank/DDBJ databases">
        <authorList>
            <person name="Sheh A."/>
            <person name="Shen Z."/>
            <person name="Mannion A.J."/>
            <person name="Fox J.G."/>
        </authorList>
    </citation>
    <scope>NUCLEOTIDE SEQUENCE</scope>
    <source>
        <strain evidence="3">MIT 97-6194</strain>
    </source>
</reference>
<organism evidence="3 4">
    <name type="scientific">Helicobacter saguini</name>
    <dbReference type="NCBI Taxonomy" id="1548018"/>
    <lineage>
        <taxon>Bacteria</taxon>
        <taxon>Pseudomonadati</taxon>
        <taxon>Campylobacterota</taxon>
        <taxon>Epsilonproteobacteria</taxon>
        <taxon>Campylobacterales</taxon>
        <taxon>Helicobacteraceae</taxon>
        <taxon>Helicobacter</taxon>
    </lineage>
</organism>
<dbReference type="AlphaFoldDB" id="A0A347VU78"/>
<feature type="domain" description="GmrSD restriction endonucleases N-terminal" evidence="1">
    <location>
        <begin position="4"/>
        <end position="214"/>
    </location>
</feature>
<accession>A0A347VU78</accession>
<reference evidence="3 4" key="2">
    <citation type="journal article" date="2016" name="Infect. Immun.">
        <title>Helicobacter saguini, a Novel Helicobacter Isolated from Cotton-Top Tamarins with Ulcerative Colitis, Has Proinflammatory Properties and Induces Typhlocolitis and Dysplasia in Gnotobiotic IL-10-/- Mice.</title>
        <authorList>
            <person name="Shen Z."/>
            <person name="Mannion A."/>
            <person name="Whary M.T."/>
            <person name="Muthupalani S."/>
            <person name="Sheh A."/>
            <person name="Feng Y."/>
            <person name="Gong G."/>
            <person name="Vandamme P."/>
            <person name="Holcombe H.R."/>
            <person name="Paster B.J."/>
            <person name="Fox J.G."/>
        </authorList>
    </citation>
    <scope>NUCLEOTIDE SEQUENCE [LARGE SCALE GENOMIC DNA]</scope>
    <source>
        <strain evidence="3 4">MIT 97-6194</strain>
    </source>
</reference>
<evidence type="ECO:0000313" key="2">
    <source>
        <dbReference type="EMBL" id="MWV69044.1"/>
    </source>
</evidence>
<sequence>MNLKMLLKEYEIEIPRLQRDYAQGRISQVDLANSFLDSIFQALESKNKKLHIDFIYGYEEDSKFILIDGQQRVTTLWLLHFYLYRFANRLDEILELLQRFSYSTRDSSANFCENLLNEEFGLDKEPSKSIIDMGSTFELEENLRSDPTIKAMLNMLDLIYKRIKNKDSNKLIDNLENITFDIFDMKSFGLGEELYIKMNARGKQLSDYENLKAFMEKNINIKKNNQLLVDIDTKWSDYFFDSKNKSAKENAKMFDTRGKNFLHYANLFFKLESNEKIENMKTQIESINHNVNEYYAPLQNIENLKWLDRVIEFFLLFNNYKTDINLNLRDSSFFDFILNYKNICYFFSILSYLQYREINSIDSKNLNDYLRVSRHFIENHLLDDANSHIPKFVELFKQLSKENDVYKFLSENPTYAFHKNIYELESRKAKLILKSRENNDKYEEILNKTSDNPYLIGWIDFLLDFSDFEFEYKKYNSKKNKEKYENPNLEKFTQYANLTMQIIDFCKEKENDKNNLSLFHRSFLSIGNYGFYATNFFYGNNFSSTIFRDREAYNWIFSGVKNKTRLPYFKSLLDKLLESKKDSIKDKLQEVINNVDLESREWWEQLLIKQKELFKFLNHNGNTFQRYSRIRFNEKVELLPKTKSIKDVRDVLDFGFYCYCKNKGFNVEPKEYESPEEQRGNLYLPLKSHFTLNNKQVICNSMESYIEIEEKKLPINLKKGNNIFDEFDRILKEVL</sequence>
<dbReference type="Pfam" id="PF03235">
    <property type="entry name" value="GmrSD_N"/>
    <property type="match status" value="1"/>
</dbReference>
<gene>
    <name evidence="2" type="ORF">DCO61_03150</name>
    <name evidence="3" type="ORF">LS64_007715</name>
</gene>
<dbReference type="PANTHER" id="PTHR35149:SF1">
    <property type="entry name" value="DUF5655 DOMAIN-CONTAINING PROTEIN"/>
    <property type="match status" value="1"/>
</dbReference>
<reference evidence="2 5" key="4">
    <citation type="submission" date="2019-12" db="EMBL/GenBank/DDBJ databases">
        <title>Multi-Generational Helicobacter saguini Isolates.</title>
        <authorList>
            <person name="Mannion A."/>
            <person name="Shen Z."/>
            <person name="Fox J.G."/>
        </authorList>
    </citation>
    <scope>NUCLEOTIDE SEQUENCE [LARGE SCALE GENOMIC DNA]</scope>
    <source>
        <strain evidence="2">16-048</strain>
        <strain evidence="5">16-048 (F4)</strain>
    </source>
</reference>
<evidence type="ECO:0000313" key="3">
    <source>
        <dbReference type="EMBL" id="TLD94049.1"/>
    </source>
</evidence>
<dbReference type="PANTHER" id="PTHR35149">
    <property type="entry name" value="SLL5132 PROTEIN"/>
    <property type="match status" value="1"/>
</dbReference>
<keyword evidence="4" id="KW-1185">Reference proteome</keyword>
<evidence type="ECO:0000313" key="5">
    <source>
        <dbReference type="Proteomes" id="UP000477070"/>
    </source>
</evidence>
<proteinExistence type="predicted"/>
<protein>
    <submittedName>
        <fullName evidence="3">DUF262 domain-containing protein</fullName>
    </submittedName>
</protein>
<dbReference type="InterPro" id="IPR004919">
    <property type="entry name" value="GmrSD_N"/>
</dbReference>
<evidence type="ECO:0000313" key="4">
    <source>
        <dbReference type="Proteomes" id="UP000029714"/>
    </source>
</evidence>
<dbReference type="STRING" id="1548018.LS64_07700"/>
<name>A0A347VU78_9HELI</name>